<evidence type="ECO:0000313" key="9">
    <source>
        <dbReference type="Proteomes" id="UP000605805"/>
    </source>
</evidence>
<comment type="similarity">
    <text evidence="2 7">Belongs to the UPF0056 (MarC) family.</text>
</comment>
<comment type="subcellular location">
    <subcellularLocation>
        <location evidence="1 7">Cell membrane</location>
        <topology evidence="1 7">Multi-pass membrane protein</topology>
    </subcellularLocation>
</comment>
<comment type="caution">
    <text evidence="8">The sequence shown here is derived from an EMBL/GenBank/DDBJ whole genome shotgun (WGS) entry which is preliminary data.</text>
</comment>
<feature type="transmembrane region" description="Helical" evidence="7">
    <location>
        <begin position="105"/>
        <end position="126"/>
    </location>
</feature>
<dbReference type="PANTHER" id="PTHR33508:SF1">
    <property type="entry name" value="UPF0056 MEMBRANE PROTEIN YHCE"/>
    <property type="match status" value="1"/>
</dbReference>
<dbReference type="EMBL" id="DQTV01000114">
    <property type="protein sequence ID" value="HIP57546.1"/>
    <property type="molecule type" value="Genomic_DNA"/>
</dbReference>
<accession>A0A832Z0B4</accession>
<evidence type="ECO:0000256" key="2">
    <source>
        <dbReference type="ARBA" id="ARBA00009784"/>
    </source>
</evidence>
<keyword evidence="4 7" id="KW-0812">Transmembrane</keyword>
<name>A0A832Z0B4_9CREN</name>
<feature type="transmembrane region" description="Helical" evidence="7">
    <location>
        <begin position="172"/>
        <end position="193"/>
    </location>
</feature>
<dbReference type="GO" id="GO:0005886">
    <property type="term" value="C:plasma membrane"/>
    <property type="evidence" value="ECO:0007669"/>
    <property type="project" value="UniProtKB-SubCell"/>
</dbReference>
<evidence type="ECO:0000313" key="8">
    <source>
        <dbReference type="EMBL" id="HIP57546.1"/>
    </source>
</evidence>
<evidence type="ECO:0000256" key="6">
    <source>
        <dbReference type="ARBA" id="ARBA00023136"/>
    </source>
</evidence>
<evidence type="ECO:0000256" key="3">
    <source>
        <dbReference type="ARBA" id="ARBA00022475"/>
    </source>
</evidence>
<feature type="transmembrane region" description="Helical" evidence="7">
    <location>
        <begin position="75"/>
        <end position="93"/>
    </location>
</feature>
<keyword evidence="3" id="KW-1003">Cell membrane</keyword>
<evidence type="ECO:0000256" key="4">
    <source>
        <dbReference type="ARBA" id="ARBA00022692"/>
    </source>
</evidence>
<dbReference type="PANTHER" id="PTHR33508">
    <property type="entry name" value="UPF0056 MEMBRANE PROTEIN YHCE"/>
    <property type="match status" value="1"/>
</dbReference>
<proteinExistence type="inferred from homology"/>
<dbReference type="InterPro" id="IPR002771">
    <property type="entry name" value="Multi_antbiot-R_MarC"/>
</dbReference>
<evidence type="ECO:0000256" key="1">
    <source>
        <dbReference type="ARBA" id="ARBA00004651"/>
    </source>
</evidence>
<dbReference type="NCBIfam" id="TIGR00427">
    <property type="entry name" value="NAAT family transporter"/>
    <property type="match status" value="1"/>
</dbReference>
<evidence type="ECO:0000256" key="7">
    <source>
        <dbReference type="RuleBase" id="RU362048"/>
    </source>
</evidence>
<protein>
    <recommendedName>
        <fullName evidence="7">UPF0056 membrane protein</fullName>
    </recommendedName>
</protein>
<feature type="transmembrane region" description="Helical" evidence="7">
    <location>
        <begin position="43"/>
        <end position="69"/>
    </location>
</feature>
<keyword evidence="5 7" id="KW-1133">Transmembrane helix</keyword>
<evidence type="ECO:0000256" key="5">
    <source>
        <dbReference type="ARBA" id="ARBA00022989"/>
    </source>
</evidence>
<reference evidence="8" key="1">
    <citation type="journal article" date="2020" name="ISME J.">
        <title>Gammaproteobacteria mediating utilization of methyl-, sulfur- and petroleum organic compounds in deep ocean hydrothermal plumes.</title>
        <authorList>
            <person name="Zhou Z."/>
            <person name="Liu Y."/>
            <person name="Pan J."/>
            <person name="Cron B.R."/>
            <person name="Toner B.M."/>
            <person name="Anantharaman K."/>
            <person name="Breier J.A."/>
            <person name="Dick G.J."/>
            <person name="Li M."/>
        </authorList>
    </citation>
    <scope>NUCLEOTIDE SEQUENCE</scope>
    <source>
        <strain evidence="8">SZUA-1435</strain>
    </source>
</reference>
<keyword evidence="6 7" id="KW-0472">Membrane</keyword>
<feature type="transmembrane region" description="Helical" evidence="7">
    <location>
        <begin position="12"/>
        <end position="31"/>
    </location>
</feature>
<sequence length="196" mass="21512">MVLLEELAKYTLMLFVVLDPPGNAPLFYYFTKDLETKARIRTIRTSIVIASIILLLFATCGQALLNYFGITVNDFRIAGGIVLFLYSVLGLLGHSLAEEVREEDVAVVPLATPLLAGPGAITVVIYTRYVAGLLITLITIAINMVIAWVMLENGERLLRLLGRKGSRILEKIMSILLAAYAVAMIREGMTAILRGL</sequence>
<dbReference type="AlphaFoldDB" id="A0A832Z0B4"/>
<organism evidence="8 9">
    <name type="scientific">Ignisphaera aggregans</name>
    <dbReference type="NCBI Taxonomy" id="334771"/>
    <lineage>
        <taxon>Archaea</taxon>
        <taxon>Thermoproteota</taxon>
        <taxon>Thermoprotei</taxon>
        <taxon>Desulfurococcales</taxon>
        <taxon>Desulfurococcaceae</taxon>
        <taxon>Ignisphaera</taxon>
    </lineage>
</organism>
<dbReference type="Proteomes" id="UP000605805">
    <property type="component" value="Unassembled WGS sequence"/>
</dbReference>
<gene>
    <name evidence="8" type="ORF">EYH02_05750</name>
</gene>
<feature type="transmembrane region" description="Helical" evidence="7">
    <location>
        <begin position="132"/>
        <end position="151"/>
    </location>
</feature>
<dbReference type="Pfam" id="PF01914">
    <property type="entry name" value="MarC"/>
    <property type="match status" value="1"/>
</dbReference>